<keyword evidence="3" id="KW-1185">Reference proteome</keyword>
<evidence type="ECO:0000313" key="2">
    <source>
        <dbReference type="EMBL" id="KDO24668.1"/>
    </source>
</evidence>
<proteinExistence type="predicted"/>
<feature type="region of interest" description="Disordered" evidence="1">
    <location>
        <begin position="1"/>
        <end position="22"/>
    </location>
</feature>
<dbReference type="RefSeq" id="XP_012204549.1">
    <property type="nucleotide sequence ID" value="XM_012349159.1"/>
</dbReference>
<name>A0A067C2E7_SAPPC</name>
<dbReference type="KEGG" id="spar:SPRG_10201"/>
<evidence type="ECO:0008006" key="4">
    <source>
        <dbReference type="Google" id="ProtNLM"/>
    </source>
</evidence>
<gene>
    <name evidence="2" type="ORF">SPRG_10201</name>
</gene>
<organism evidence="2 3">
    <name type="scientific">Saprolegnia parasitica (strain CBS 223.65)</name>
    <dbReference type="NCBI Taxonomy" id="695850"/>
    <lineage>
        <taxon>Eukaryota</taxon>
        <taxon>Sar</taxon>
        <taxon>Stramenopiles</taxon>
        <taxon>Oomycota</taxon>
        <taxon>Saprolegniomycetes</taxon>
        <taxon>Saprolegniales</taxon>
        <taxon>Saprolegniaceae</taxon>
        <taxon>Saprolegnia</taxon>
    </lineage>
</organism>
<sequence>MAPTDDRAPRGTKRTRHATSSFEERLAQLEKRSRAMDVRLQRVEHMWLDGAEVPLFDRLPLQLRFVLTDHMTLDVPTSMLRKFPNCDLYEAILSEPFSIAPDGAAVVHLSNNTPHRIYVRAINVLLYHVLNLRSVNSREARWVCDKLATWDVPAAYMRTKGSATWSQRLSSRRFNVSADKRTLISTPPQDDAFEYAVVVRPTDHVAMRLVKVEGSIALGFTRCPTQQQSSYDGWFVHIARGPHSVSFGPTGCYLTCLHGDMLTLVLDRREKTIRVYRNQQDLGVAYVLNSTEKLKVAPVLAYRGCPSDMVHFPCHVSLYS</sequence>
<dbReference type="EMBL" id="KK583239">
    <property type="protein sequence ID" value="KDO24668.1"/>
    <property type="molecule type" value="Genomic_DNA"/>
</dbReference>
<evidence type="ECO:0000313" key="3">
    <source>
        <dbReference type="Proteomes" id="UP000030745"/>
    </source>
</evidence>
<dbReference type="GeneID" id="24132322"/>
<dbReference type="Proteomes" id="UP000030745">
    <property type="component" value="Unassembled WGS sequence"/>
</dbReference>
<reference evidence="2 3" key="1">
    <citation type="journal article" date="2013" name="PLoS Genet.">
        <title>Distinctive expansion of potential virulence genes in the genome of the oomycete fish pathogen Saprolegnia parasitica.</title>
        <authorList>
            <person name="Jiang R.H."/>
            <person name="de Bruijn I."/>
            <person name="Haas B.J."/>
            <person name="Belmonte R."/>
            <person name="Lobach L."/>
            <person name="Christie J."/>
            <person name="van den Ackerveken G."/>
            <person name="Bottin A."/>
            <person name="Bulone V."/>
            <person name="Diaz-Moreno S.M."/>
            <person name="Dumas B."/>
            <person name="Fan L."/>
            <person name="Gaulin E."/>
            <person name="Govers F."/>
            <person name="Grenville-Briggs L.J."/>
            <person name="Horner N.R."/>
            <person name="Levin J.Z."/>
            <person name="Mammella M."/>
            <person name="Meijer H.J."/>
            <person name="Morris P."/>
            <person name="Nusbaum C."/>
            <person name="Oome S."/>
            <person name="Phillips A.J."/>
            <person name="van Rooyen D."/>
            <person name="Rzeszutek E."/>
            <person name="Saraiva M."/>
            <person name="Secombes C.J."/>
            <person name="Seidl M.F."/>
            <person name="Snel B."/>
            <person name="Stassen J.H."/>
            <person name="Sykes S."/>
            <person name="Tripathy S."/>
            <person name="van den Berg H."/>
            <person name="Vega-Arreguin J.C."/>
            <person name="Wawra S."/>
            <person name="Young S.K."/>
            <person name="Zeng Q."/>
            <person name="Dieguez-Uribeondo J."/>
            <person name="Russ C."/>
            <person name="Tyler B.M."/>
            <person name="van West P."/>
        </authorList>
    </citation>
    <scope>NUCLEOTIDE SEQUENCE [LARGE SCALE GENOMIC DNA]</scope>
    <source>
        <strain evidence="2 3">CBS 223.65</strain>
    </source>
</reference>
<dbReference type="InterPro" id="IPR043136">
    <property type="entry name" value="B30.2/SPRY_sf"/>
</dbReference>
<dbReference type="OMA" id="PHRIYVR"/>
<dbReference type="AlphaFoldDB" id="A0A067C2E7"/>
<accession>A0A067C2E7</accession>
<dbReference type="Gene3D" id="2.60.120.920">
    <property type="match status" value="1"/>
</dbReference>
<dbReference type="VEuPathDB" id="FungiDB:SPRG_10201"/>
<evidence type="ECO:0000256" key="1">
    <source>
        <dbReference type="SAM" id="MobiDB-lite"/>
    </source>
</evidence>
<dbReference type="OrthoDB" id="10324015at2759"/>
<protein>
    <recommendedName>
        <fullName evidence="4">B30.2/SPRY domain-containing protein</fullName>
    </recommendedName>
</protein>